<gene>
    <name evidence="1" type="ORF">GA0070563_13131</name>
</gene>
<evidence type="ECO:0000313" key="2">
    <source>
        <dbReference type="Proteomes" id="UP000183585"/>
    </source>
</evidence>
<dbReference type="Proteomes" id="UP000183585">
    <property type="component" value="Unassembled WGS sequence"/>
</dbReference>
<protein>
    <submittedName>
        <fullName evidence="1">Uncharacterized protein</fullName>
    </submittedName>
</protein>
<organism evidence="1 2">
    <name type="scientific">Micromonospora carbonacea</name>
    <dbReference type="NCBI Taxonomy" id="47853"/>
    <lineage>
        <taxon>Bacteria</taxon>
        <taxon>Bacillati</taxon>
        <taxon>Actinomycetota</taxon>
        <taxon>Actinomycetes</taxon>
        <taxon>Micromonosporales</taxon>
        <taxon>Micromonosporaceae</taxon>
        <taxon>Micromonospora</taxon>
    </lineage>
</organism>
<reference evidence="2" key="1">
    <citation type="submission" date="2016-06" db="EMBL/GenBank/DDBJ databases">
        <authorList>
            <person name="Varghese N."/>
            <person name="Submissions Spin"/>
        </authorList>
    </citation>
    <scope>NUCLEOTIDE SEQUENCE [LARGE SCALE GENOMIC DNA]</scope>
    <source>
        <strain evidence="2">DSM 43168</strain>
    </source>
</reference>
<accession>A0A1C5AZ07</accession>
<dbReference type="EMBL" id="FMCT01000031">
    <property type="protein sequence ID" value="SCF50406.1"/>
    <property type="molecule type" value="Genomic_DNA"/>
</dbReference>
<sequence length="79" mass="8148">MSPYVGLPTDGDGCAYSAAIDQPACTIAAEHHVIGYTGGWGWVCLNTCRAHLAPAVVSCTVIADIHDARSCSGEHHAPA</sequence>
<evidence type="ECO:0000313" key="1">
    <source>
        <dbReference type="EMBL" id="SCF50406.1"/>
    </source>
</evidence>
<dbReference type="RefSeq" id="WP_074479401.1">
    <property type="nucleotide sequence ID" value="NZ_FMCT01000031.1"/>
</dbReference>
<proteinExistence type="predicted"/>
<name>A0A1C5AZ07_9ACTN</name>
<dbReference type="AlphaFoldDB" id="A0A1C5AZ07"/>
<keyword evidence="2" id="KW-1185">Reference proteome</keyword>